<evidence type="ECO:0000259" key="6">
    <source>
        <dbReference type="PROSITE" id="PS51192"/>
    </source>
</evidence>
<evidence type="ECO:0000256" key="1">
    <source>
        <dbReference type="ARBA" id="ARBA00022741"/>
    </source>
</evidence>
<dbReference type="PANTHER" id="PTHR47959">
    <property type="entry name" value="ATP-DEPENDENT RNA HELICASE RHLE-RELATED"/>
    <property type="match status" value="1"/>
</dbReference>
<dbReference type="GO" id="GO:0016787">
    <property type="term" value="F:hydrolase activity"/>
    <property type="evidence" value="ECO:0007669"/>
    <property type="project" value="UniProtKB-KW"/>
</dbReference>
<dbReference type="SMART" id="SM00487">
    <property type="entry name" value="DEXDc"/>
    <property type="match status" value="1"/>
</dbReference>
<sequence length="239" mass="26275">MSIRRPTPVQAACIPELLAGNDCVGNAKTGQGKTVAFAIPILQQLAKDPFGIFALVLTPTRELAFQIVEQFNVIGAPLDIRTAVVVGGMDMMSQMLSLNKRPHVVVATPGRLVDLLNESSGEWSLQRIKFLVLDEADRLLGTGFASELATIFSHVPSDRQTCLFTATLTPTIESLALAPPRPGKSKPYVYPRLLSRMETVETLKQQYVLCPSHVREVYLYHLLCNPPESILHLRRGSAE</sequence>
<dbReference type="PROSITE" id="PS51192">
    <property type="entry name" value="HELICASE_ATP_BIND_1"/>
    <property type="match status" value="1"/>
</dbReference>
<keyword evidence="4" id="KW-0067">ATP-binding</keyword>
<reference evidence="8" key="2">
    <citation type="submission" date="2015-01" db="EMBL/GenBank/DDBJ databases">
        <title>Evolutionary Origins and Diversification of the Mycorrhizal Mutualists.</title>
        <authorList>
            <consortium name="DOE Joint Genome Institute"/>
            <consortium name="Mycorrhizal Genomics Consortium"/>
            <person name="Kohler A."/>
            <person name="Kuo A."/>
            <person name="Nagy L.G."/>
            <person name="Floudas D."/>
            <person name="Copeland A."/>
            <person name="Barry K.W."/>
            <person name="Cichocki N."/>
            <person name="Veneault-Fourrey C."/>
            <person name="LaButti K."/>
            <person name="Lindquist E.A."/>
            <person name="Lipzen A."/>
            <person name="Lundell T."/>
            <person name="Morin E."/>
            <person name="Murat C."/>
            <person name="Riley R."/>
            <person name="Ohm R."/>
            <person name="Sun H."/>
            <person name="Tunlid A."/>
            <person name="Henrissat B."/>
            <person name="Grigoriev I.V."/>
            <person name="Hibbett D.S."/>
            <person name="Martin F."/>
        </authorList>
    </citation>
    <scope>NUCLEOTIDE SEQUENCE [LARGE SCALE GENOMIC DNA]</scope>
    <source>
        <strain evidence="8">MUT 4182</strain>
    </source>
</reference>
<keyword evidence="5" id="KW-0694">RNA-binding</keyword>
<dbReference type="GO" id="GO:0005829">
    <property type="term" value="C:cytosol"/>
    <property type="evidence" value="ECO:0007669"/>
    <property type="project" value="TreeGrafter"/>
</dbReference>
<organism evidence="7 8">
    <name type="scientific">Tulasnella calospora MUT 4182</name>
    <dbReference type="NCBI Taxonomy" id="1051891"/>
    <lineage>
        <taxon>Eukaryota</taxon>
        <taxon>Fungi</taxon>
        <taxon>Dikarya</taxon>
        <taxon>Basidiomycota</taxon>
        <taxon>Agaricomycotina</taxon>
        <taxon>Agaricomycetes</taxon>
        <taxon>Cantharellales</taxon>
        <taxon>Tulasnellaceae</taxon>
        <taxon>Tulasnella</taxon>
    </lineage>
</organism>
<dbReference type="InterPro" id="IPR050079">
    <property type="entry name" value="DEAD_box_RNA_helicase"/>
</dbReference>
<dbReference type="EMBL" id="KN823060">
    <property type="protein sequence ID" value="KIO24480.1"/>
    <property type="molecule type" value="Genomic_DNA"/>
</dbReference>
<name>A0A0C3Q5P6_9AGAM</name>
<evidence type="ECO:0000256" key="3">
    <source>
        <dbReference type="ARBA" id="ARBA00022806"/>
    </source>
</evidence>
<accession>A0A0C3Q5P6</accession>
<evidence type="ECO:0000256" key="5">
    <source>
        <dbReference type="ARBA" id="ARBA00022884"/>
    </source>
</evidence>
<feature type="non-terminal residue" evidence="7">
    <location>
        <position position="239"/>
    </location>
</feature>
<evidence type="ECO:0000256" key="2">
    <source>
        <dbReference type="ARBA" id="ARBA00022801"/>
    </source>
</evidence>
<dbReference type="PROSITE" id="PS00039">
    <property type="entry name" value="DEAD_ATP_HELICASE"/>
    <property type="match status" value="1"/>
</dbReference>
<feature type="domain" description="Helicase ATP-binding" evidence="6">
    <location>
        <begin position="14"/>
        <end position="186"/>
    </location>
</feature>
<protein>
    <recommendedName>
        <fullName evidence="6">Helicase ATP-binding domain-containing protein</fullName>
    </recommendedName>
</protein>
<dbReference type="GO" id="GO:0005524">
    <property type="term" value="F:ATP binding"/>
    <property type="evidence" value="ECO:0007669"/>
    <property type="project" value="UniProtKB-KW"/>
</dbReference>
<dbReference type="InterPro" id="IPR027417">
    <property type="entry name" value="P-loop_NTPase"/>
</dbReference>
<dbReference type="Gene3D" id="3.40.50.300">
    <property type="entry name" value="P-loop containing nucleotide triphosphate hydrolases"/>
    <property type="match status" value="1"/>
</dbReference>
<dbReference type="CDD" id="cd17955">
    <property type="entry name" value="DEADc_DDX49"/>
    <property type="match status" value="1"/>
</dbReference>
<dbReference type="InterPro" id="IPR014001">
    <property type="entry name" value="Helicase_ATP-bd"/>
</dbReference>
<proteinExistence type="predicted"/>
<reference evidence="7 8" key="1">
    <citation type="submission" date="2014-04" db="EMBL/GenBank/DDBJ databases">
        <authorList>
            <consortium name="DOE Joint Genome Institute"/>
            <person name="Kuo A."/>
            <person name="Girlanda M."/>
            <person name="Perotto S."/>
            <person name="Kohler A."/>
            <person name="Nagy L.G."/>
            <person name="Floudas D."/>
            <person name="Copeland A."/>
            <person name="Barry K.W."/>
            <person name="Cichocki N."/>
            <person name="Veneault-Fourrey C."/>
            <person name="LaButti K."/>
            <person name="Lindquist E.A."/>
            <person name="Lipzen A."/>
            <person name="Lundell T."/>
            <person name="Morin E."/>
            <person name="Murat C."/>
            <person name="Sun H."/>
            <person name="Tunlid A."/>
            <person name="Henrissat B."/>
            <person name="Grigoriev I.V."/>
            <person name="Hibbett D.S."/>
            <person name="Martin F."/>
            <person name="Nordberg H.P."/>
            <person name="Cantor M.N."/>
            <person name="Hua S.X."/>
        </authorList>
    </citation>
    <scope>NUCLEOTIDE SEQUENCE [LARGE SCALE GENOMIC DNA]</scope>
    <source>
        <strain evidence="7 8">MUT 4182</strain>
    </source>
</reference>
<evidence type="ECO:0000313" key="7">
    <source>
        <dbReference type="EMBL" id="KIO24480.1"/>
    </source>
</evidence>
<dbReference type="STRING" id="1051891.A0A0C3Q5P6"/>
<dbReference type="Proteomes" id="UP000054248">
    <property type="component" value="Unassembled WGS sequence"/>
</dbReference>
<evidence type="ECO:0000256" key="4">
    <source>
        <dbReference type="ARBA" id="ARBA00022840"/>
    </source>
</evidence>
<evidence type="ECO:0000313" key="8">
    <source>
        <dbReference type="Proteomes" id="UP000054248"/>
    </source>
</evidence>
<dbReference type="SUPFAM" id="SSF52540">
    <property type="entry name" value="P-loop containing nucleoside triphosphate hydrolases"/>
    <property type="match status" value="1"/>
</dbReference>
<dbReference type="AlphaFoldDB" id="A0A0C3Q5P6"/>
<keyword evidence="1" id="KW-0547">Nucleotide-binding</keyword>
<dbReference type="OrthoDB" id="10261904at2759"/>
<keyword evidence="8" id="KW-1185">Reference proteome</keyword>
<keyword evidence="2" id="KW-0378">Hydrolase</keyword>
<dbReference type="HOGENOM" id="CLU_003041_1_3_1"/>
<dbReference type="GO" id="GO:0003724">
    <property type="term" value="F:RNA helicase activity"/>
    <property type="evidence" value="ECO:0007669"/>
    <property type="project" value="TreeGrafter"/>
</dbReference>
<dbReference type="Pfam" id="PF00270">
    <property type="entry name" value="DEAD"/>
    <property type="match status" value="1"/>
</dbReference>
<dbReference type="PANTHER" id="PTHR47959:SF24">
    <property type="entry name" value="ATP-DEPENDENT RNA HELICASE"/>
    <property type="match status" value="1"/>
</dbReference>
<dbReference type="GO" id="GO:0003723">
    <property type="term" value="F:RNA binding"/>
    <property type="evidence" value="ECO:0007669"/>
    <property type="project" value="UniProtKB-KW"/>
</dbReference>
<gene>
    <name evidence="7" type="ORF">M407DRAFT_40019</name>
</gene>
<dbReference type="InterPro" id="IPR000629">
    <property type="entry name" value="RNA-helicase_DEAD-box_CS"/>
</dbReference>
<keyword evidence="3" id="KW-0347">Helicase</keyword>
<dbReference type="InterPro" id="IPR011545">
    <property type="entry name" value="DEAD/DEAH_box_helicase_dom"/>
</dbReference>